<keyword evidence="5" id="KW-0862">Zinc</keyword>
<dbReference type="eggNOG" id="COG4783">
    <property type="taxonomic scope" value="Bacteria"/>
</dbReference>
<dbReference type="SUPFAM" id="SSF48452">
    <property type="entry name" value="TPR-like"/>
    <property type="match status" value="1"/>
</dbReference>
<dbReference type="Pfam" id="PF01435">
    <property type="entry name" value="Peptidase_M48"/>
    <property type="match status" value="1"/>
</dbReference>
<evidence type="ECO:0000313" key="9">
    <source>
        <dbReference type="Proteomes" id="UP000054600"/>
    </source>
</evidence>
<evidence type="ECO:0000256" key="3">
    <source>
        <dbReference type="ARBA" id="ARBA00022723"/>
    </source>
</evidence>
<dbReference type="STRING" id="1122169.Lsha_0750"/>
<dbReference type="PANTHER" id="PTHR22726">
    <property type="entry name" value="METALLOENDOPEPTIDASE OMA1"/>
    <property type="match status" value="1"/>
</dbReference>
<dbReference type="Gene3D" id="3.30.2010.10">
    <property type="entry name" value="Metalloproteases ('zincins'), catalytic domain"/>
    <property type="match status" value="1"/>
</dbReference>
<dbReference type="RefSeq" id="WP_018577032.1">
    <property type="nucleotide sequence ID" value="NZ_KB892393.1"/>
</dbReference>
<evidence type="ECO:0000313" key="8">
    <source>
        <dbReference type="EMBL" id="KTD63330.1"/>
    </source>
</evidence>
<dbReference type="GO" id="GO:0004222">
    <property type="term" value="F:metalloendopeptidase activity"/>
    <property type="evidence" value="ECO:0007669"/>
    <property type="project" value="InterPro"/>
</dbReference>
<gene>
    <name evidence="8" type="ORF">Lsha_0750</name>
</gene>
<dbReference type="GO" id="GO:0051603">
    <property type="term" value="P:proteolysis involved in protein catabolic process"/>
    <property type="evidence" value="ECO:0007669"/>
    <property type="project" value="TreeGrafter"/>
</dbReference>
<organism evidence="8 9">
    <name type="scientific">Legionella shakespearei DSM 23087</name>
    <dbReference type="NCBI Taxonomy" id="1122169"/>
    <lineage>
        <taxon>Bacteria</taxon>
        <taxon>Pseudomonadati</taxon>
        <taxon>Pseudomonadota</taxon>
        <taxon>Gammaproteobacteria</taxon>
        <taxon>Legionellales</taxon>
        <taxon>Legionellaceae</taxon>
        <taxon>Legionella</taxon>
    </lineage>
</organism>
<keyword evidence="3" id="KW-0479">Metal-binding</keyword>
<proteinExistence type="predicted"/>
<evidence type="ECO:0000256" key="1">
    <source>
        <dbReference type="ARBA" id="ARBA00001947"/>
    </source>
</evidence>
<keyword evidence="6" id="KW-0482">Metalloprotease</keyword>
<dbReference type="PATRIC" id="fig|1122169.6.peg.862"/>
<reference evidence="8 9" key="1">
    <citation type="submission" date="2015-11" db="EMBL/GenBank/DDBJ databases">
        <title>Genomic analysis of 38 Legionella species identifies large and diverse effector repertoires.</title>
        <authorList>
            <person name="Burstein D."/>
            <person name="Amaro F."/>
            <person name="Zusman T."/>
            <person name="Lifshitz Z."/>
            <person name="Cohen O."/>
            <person name="Gilbert J.A."/>
            <person name="Pupko T."/>
            <person name="Shuman H.A."/>
            <person name="Segal G."/>
        </authorList>
    </citation>
    <scope>NUCLEOTIDE SEQUENCE [LARGE SCALE GENOMIC DNA]</scope>
    <source>
        <strain evidence="8 9">ATCC 49655</strain>
    </source>
</reference>
<accession>A0A0W0Z2L4</accession>
<dbReference type="AlphaFoldDB" id="A0A0W0Z2L4"/>
<protein>
    <submittedName>
        <fullName evidence="8">Zn-dependent protease</fullName>
    </submittedName>
</protein>
<dbReference type="Proteomes" id="UP000054600">
    <property type="component" value="Unassembled WGS sequence"/>
</dbReference>
<name>A0A0W0Z2L4_9GAMM</name>
<feature type="domain" description="Peptidase M48" evidence="7">
    <location>
        <begin position="70"/>
        <end position="256"/>
    </location>
</feature>
<sequence>MIQLNLKYKLSLIRSRLKSWSTFILFAFLSQTVLAQGLSPYSTSELEELEKEFIQLINQSDSIERNPLASQYINYVGSKLAHFGRIKSPYFFIVKSREINAFAGPGGYIGINTQLILTTANESELAAVMAHEIAHVRLHHLYSLLEHQKQMRVPMLASLLASAALGALNPTVGMGAMMASLSGFSQDNINFTRAKEKEADRIGIDMLIKAGFNPRGMAAFFRKMQENSRYYYTANIPAILRTHPMDDDRIAEAENRTQRLSSKGYTDSLDYALFKEIIRVAVTPQNKQVIDYYETQCHKRNSSIACQYGYVLALLNSNNFHKAANRLEPILNQHPDNLYFQIAMAQAEIGLAKTQKGISRLADAQKNYPDNYAALMAYAQGLLAANQAEKATSVLLKGSRQYKNDLPLCRELARAQAESHQKSYAYFTQAQCLLLEGQKRGAIAQLKVARSLAKRDPYLTARISAKIDEIKFMTEN</sequence>
<dbReference type="InterPro" id="IPR051156">
    <property type="entry name" value="Mito/Outer_Membr_Metalloprot"/>
</dbReference>
<evidence type="ECO:0000259" key="7">
    <source>
        <dbReference type="Pfam" id="PF01435"/>
    </source>
</evidence>
<dbReference type="PANTHER" id="PTHR22726:SF1">
    <property type="entry name" value="METALLOENDOPEPTIDASE OMA1, MITOCHONDRIAL"/>
    <property type="match status" value="1"/>
</dbReference>
<dbReference type="InterPro" id="IPR001915">
    <property type="entry name" value="Peptidase_M48"/>
</dbReference>
<evidence type="ECO:0000256" key="2">
    <source>
        <dbReference type="ARBA" id="ARBA00022670"/>
    </source>
</evidence>
<keyword evidence="9" id="KW-1185">Reference proteome</keyword>
<keyword evidence="4" id="KW-0378">Hydrolase</keyword>
<dbReference type="GO" id="GO:0046872">
    <property type="term" value="F:metal ion binding"/>
    <property type="evidence" value="ECO:0007669"/>
    <property type="project" value="UniProtKB-KW"/>
</dbReference>
<evidence type="ECO:0000256" key="6">
    <source>
        <dbReference type="ARBA" id="ARBA00023049"/>
    </source>
</evidence>
<keyword evidence="2 8" id="KW-0645">Protease</keyword>
<dbReference type="EMBL" id="LNYW01000025">
    <property type="protein sequence ID" value="KTD63330.1"/>
    <property type="molecule type" value="Genomic_DNA"/>
</dbReference>
<dbReference type="GO" id="GO:0016020">
    <property type="term" value="C:membrane"/>
    <property type="evidence" value="ECO:0007669"/>
    <property type="project" value="TreeGrafter"/>
</dbReference>
<evidence type="ECO:0000256" key="5">
    <source>
        <dbReference type="ARBA" id="ARBA00022833"/>
    </source>
</evidence>
<dbReference type="InterPro" id="IPR011990">
    <property type="entry name" value="TPR-like_helical_dom_sf"/>
</dbReference>
<dbReference type="Gene3D" id="1.25.40.10">
    <property type="entry name" value="Tetratricopeptide repeat domain"/>
    <property type="match status" value="1"/>
</dbReference>
<comment type="cofactor">
    <cofactor evidence="1">
        <name>Zn(2+)</name>
        <dbReference type="ChEBI" id="CHEBI:29105"/>
    </cofactor>
</comment>
<comment type="caution">
    <text evidence="8">The sequence shown here is derived from an EMBL/GenBank/DDBJ whole genome shotgun (WGS) entry which is preliminary data.</text>
</comment>
<evidence type="ECO:0000256" key="4">
    <source>
        <dbReference type="ARBA" id="ARBA00022801"/>
    </source>
</evidence>